<reference key="1">
    <citation type="journal article" date="1999" name="Nature">
        <title>Sequence and analysis of chromosome 2 of the plant Arabidopsis thaliana.</title>
        <authorList>
            <person name="Lin X."/>
            <person name="Kaul S."/>
            <person name="Rounsley S."/>
            <person name="Shea T.P."/>
            <person name="Benito M.I."/>
            <person name="Town C.D."/>
            <person name="Fujii C.Y."/>
            <person name="Mason T."/>
            <person name="Bowman C.L."/>
            <person name="Barnstead M."/>
            <person name="Feldblyum T.V."/>
            <person name="Buell C.R."/>
            <person name="Ketchum K.A."/>
            <person name="Lee J."/>
            <person name="Ronning C.M."/>
            <person name="Koo H.L."/>
            <person name="Moffat K.S."/>
            <person name="Cronin L.A."/>
            <person name="Shen M."/>
            <person name="Pai G."/>
            <person name="Van Aken S."/>
            <person name="Umayam L."/>
            <person name="Tallon L.J."/>
            <person name="Gill J.E."/>
            <person name="Adams M.D."/>
            <person name="Carrera A.J."/>
            <person name="Creasy T.H."/>
            <person name="Goodman H.M."/>
            <person name="Somerville C.R."/>
            <person name="Copenhaver G.P."/>
            <person name="Preuss D."/>
            <person name="Nierman W.C."/>
            <person name="White O."/>
            <person name="Eisen J.A."/>
            <person name="Salzberg S.L."/>
            <person name="Fraser C.M."/>
            <person name="Venter J.C."/>
        </authorList>
    </citation>
    <scope>NUCLEOTIDE SEQUENCE [LARGE SCALE GENOMIC DNA]</scope>
    <source>
        <strain>cv. Columbia</strain>
    </source>
</reference>
<accession>Q9SJ95</accession>
<gene>
    <name evidence="1" type="ordered locus">At2g04640</name>
</gene>
<reference evidence="1" key="3">
    <citation type="submission" date="2002-02" db="EMBL/GenBank/DDBJ databases">
        <authorList>
            <person name="Town C.D."/>
            <person name="Kaul S."/>
        </authorList>
    </citation>
    <scope>NUCLEOTIDE SEQUENCE</scope>
</reference>
<dbReference type="EMBL" id="AC006955">
    <property type="protein sequence ID" value="AAD22342.1"/>
    <property type="molecule type" value="Genomic_DNA"/>
</dbReference>
<organism evidence="1">
    <name type="scientific">Arabidopsis thaliana</name>
    <name type="common">Mouse-ear cress</name>
    <dbReference type="NCBI Taxonomy" id="3702"/>
    <lineage>
        <taxon>Eukaryota</taxon>
        <taxon>Viridiplantae</taxon>
        <taxon>Streptophyta</taxon>
        <taxon>Embryophyta</taxon>
        <taxon>Tracheophyta</taxon>
        <taxon>Spermatophyta</taxon>
        <taxon>Magnoliopsida</taxon>
        <taxon>eudicotyledons</taxon>
        <taxon>Gunneridae</taxon>
        <taxon>Pentapetalae</taxon>
        <taxon>rosids</taxon>
        <taxon>malvids</taxon>
        <taxon>Brassicales</taxon>
        <taxon>Brassicaceae</taxon>
        <taxon>Camelineae</taxon>
        <taxon>Arabidopsis</taxon>
    </lineage>
</organism>
<proteinExistence type="predicted"/>
<evidence type="ECO:0000313" key="1">
    <source>
        <dbReference type="EMBL" id="AAD22342.1"/>
    </source>
</evidence>
<dbReference type="PIR" id="F84459">
    <property type="entry name" value="F84459"/>
</dbReference>
<name>Q9SJ95_ARATH</name>
<protein>
    <submittedName>
        <fullName evidence="1">Uncharacterized protein At2g04640</fullName>
    </submittedName>
</protein>
<sequence>MWYSGQGRVGFFGFEFLGLEILDPYGYINNFGSGSVRLHFGSDNSGLGKKRDPISNLIPEPKNRVGGLKFFTQADPNPNVPELDRNRKFSFYPIGKSITHLTRTRTGFTRIRTGYPYAQPYVYICSGNKKYPRVSGSVRVISGTHGYLKTEPDQVISRNRSRTGLVISSQVQFGSSGSGIMSGPTPTNEVKINNFSSEQFAQKKGA</sequence>
<reference evidence="1" key="2">
    <citation type="submission" date="2000-03" db="EMBL/GenBank/DDBJ databases">
        <authorList>
            <person name="Lin X."/>
            <person name="Kaul S."/>
            <person name="Shea T.P."/>
            <person name="Fujii C.Y."/>
            <person name="Shen M."/>
            <person name="VanAken S.E."/>
            <person name="Barnstead M.E."/>
            <person name="Mason T.M."/>
            <person name="Bowman C.L."/>
            <person name="Ronning C.M."/>
            <person name="Benito M.-I."/>
            <person name="Carrera A.J."/>
            <person name="Creasy T.H."/>
            <person name="Buell C.R."/>
            <person name="Town C.D."/>
            <person name="Nierman W.C."/>
            <person name="Fraser C.M."/>
            <person name="Venter J.C."/>
        </authorList>
    </citation>
    <scope>NUCLEOTIDE SEQUENCE</scope>
</reference>
<dbReference type="AlphaFoldDB" id="Q9SJ95"/>